<organism evidence="11 12">
    <name type="scientific">Ferranicluibacter rubi</name>
    <dbReference type="NCBI Taxonomy" id="2715133"/>
    <lineage>
        <taxon>Bacteria</taxon>
        <taxon>Pseudomonadati</taxon>
        <taxon>Pseudomonadota</taxon>
        <taxon>Alphaproteobacteria</taxon>
        <taxon>Hyphomicrobiales</taxon>
        <taxon>Rhizobiaceae</taxon>
        <taxon>Ferranicluibacter</taxon>
    </lineage>
</organism>
<feature type="domain" description="O-GlcNAc transferase C-terminal" evidence="10">
    <location>
        <begin position="419"/>
        <end position="602"/>
    </location>
</feature>
<dbReference type="InterPro" id="IPR011990">
    <property type="entry name" value="TPR-like_helical_dom_sf"/>
</dbReference>
<feature type="region of interest" description="Disordered" evidence="9">
    <location>
        <begin position="230"/>
        <end position="250"/>
    </location>
</feature>
<keyword evidence="5 11" id="KW-0808">Transferase</keyword>
<dbReference type="EMBL" id="JAANCM010000015">
    <property type="protein sequence ID" value="NHT78516.1"/>
    <property type="molecule type" value="Genomic_DNA"/>
</dbReference>
<sequence length="638" mass="70125">MTGRLATATEAYESGDYSAALTLLNSMVDDGADAGVLTLLGRTFQKLGLEKDALDLFGRAVDLDPTPEALKRAAASAVAAGDDARALLYGMRLFLLQPDNANVAALVASTFIRSGDPEAANLVRAALVESDDPAHIHLAANLYAGEDRDPAVLTVFRKLANLKADDPYAQATYMAIARDFCDYEALADLESRWEKASWDTATSTPPLLQGETPYANLLHCDNERLNRLATNGTPARNRSKPAVAARPRMSRKRGTQPLRIGYLSSDFWSGHATMRLLQAVLTLHDRNRFDVTLYCHTHEQFTTAETCDRTLWGRIVPIHAMSDGQAAQKIRADGIDILVDLKGSTAGNRNTILNENVAPVQVSWLGFPGSNTNIDCDYVIGDPIVTPPSSAPFYHERICRLPETYQPNDPFHRALPHPTSRAELGLPEDRFVFAAFNVTRKMTIETIDIWADILRQVPDALLWVLVDGSVARENFARAMAARGVAETQIVFAGKAHYESHIARLQAADLGLDTFPYNGHTTTSDQLWAGLPVITLRGRNFASRVSESLLTAIGLPDLVLPDKQALIDHAVALARHPEEIANLKQRLIANRDTAPLFDAERSCLHLEAAYERMADRARLRLPPASFDVPALPERKGRFR</sequence>
<evidence type="ECO:0000256" key="9">
    <source>
        <dbReference type="SAM" id="MobiDB-lite"/>
    </source>
</evidence>
<evidence type="ECO:0000256" key="5">
    <source>
        <dbReference type="ARBA" id="ARBA00022679"/>
    </source>
</evidence>
<evidence type="ECO:0000313" key="11">
    <source>
        <dbReference type="EMBL" id="NHT78516.1"/>
    </source>
</evidence>
<name>A0AA44CED1_9HYPH</name>
<evidence type="ECO:0000256" key="4">
    <source>
        <dbReference type="ARBA" id="ARBA00022676"/>
    </source>
</evidence>
<feature type="domain" description="O-GlcNAc transferase C-terminal" evidence="10">
    <location>
        <begin position="253"/>
        <end position="407"/>
    </location>
</feature>
<evidence type="ECO:0000313" key="12">
    <source>
        <dbReference type="Proteomes" id="UP001155840"/>
    </source>
</evidence>
<dbReference type="Gene3D" id="1.25.40.10">
    <property type="entry name" value="Tetratricopeptide repeat domain"/>
    <property type="match status" value="1"/>
</dbReference>
<dbReference type="Gene3D" id="3.40.50.2000">
    <property type="entry name" value="Glycogen Phosphorylase B"/>
    <property type="match status" value="1"/>
</dbReference>
<dbReference type="SUPFAM" id="SSF53756">
    <property type="entry name" value="UDP-Glycosyltransferase/glycogen phosphorylase"/>
    <property type="match status" value="1"/>
</dbReference>
<comment type="caution">
    <text evidence="11">The sequence shown here is derived from an EMBL/GenBank/DDBJ whole genome shotgun (WGS) entry which is preliminary data.</text>
</comment>
<comment type="similarity">
    <text evidence="2">Belongs to the glycosyltransferase 41 family. O-GlcNAc transferase subfamily.</text>
</comment>
<evidence type="ECO:0000256" key="2">
    <source>
        <dbReference type="ARBA" id="ARBA00005386"/>
    </source>
</evidence>
<dbReference type="PANTHER" id="PTHR44998">
    <property type="match status" value="1"/>
</dbReference>
<dbReference type="InterPro" id="IPR029489">
    <property type="entry name" value="OGT/SEC/SPY_C"/>
</dbReference>
<evidence type="ECO:0000256" key="7">
    <source>
        <dbReference type="ARBA" id="ARBA00022803"/>
    </source>
</evidence>
<keyword evidence="12" id="KW-1185">Reference proteome</keyword>
<dbReference type="PROSITE" id="PS50005">
    <property type="entry name" value="TPR"/>
    <property type="match status" value="1"/>
</dbReference>
<keyword evidence="4" id="KW-0328">Glycosyltransferase</keyword>
<dbReference type="EC" id="2.4.1.255" evidence="3"/>
<dbReference type="SUPFAM" id="SSF48452">
    <property type="entry name" value="TPR-like"/>
    <property type="match status" value="1"/>
</dbReference>
<evidence type="ECO:0000259" key="10">
    <source>
        <dbReference type="Pfam" id="PF13844"/>
    </source>
</evidence>
<gene>
    <name evidence="11" type="ORF">G8E10_22675</name>
</gene>
<keyword evidence="7 8" id="KW-0802">TPR repeat</keyword>
<dbReference type="PANTHER" id="PTHR44998:SF1">
    <property type="entry name" value="UDP-N-ACETYLGLUCOSAMINE--PEPTIDE N-ACETYLGLUCOSAMINYLTRANSFERASE 110 KDA SUBUNIT"/>
    <property type="match status" value="1"/>
</dbReference>
<dbReference type="Proteomes" id="UP001155840">
    <property type="component" value="Unassembled WGS sequence"/>
</dbReference>
<dbReference type="GO" id="GO:0097363">
    <property type="term" value="F:protein O-acetylglucosaminyltransferase activity"/>
    <property type="evidence" value="ECO:0007669"/>
    <property type="project" value="UniProtKB-EC"/>
</dbReference>
<proteinExistence type="inferred from homology"/>
<comment type="pathway">
    <text evidence="1">Protein modification; protein glycosylation.</text>
</comment>
<evidence type="ECO:0000256" key="1">
    <source>
        <dbReference type="ARBA" id="ARBA00004922"/>
    </source>
</evidence>
<keyword evidence="6" id="KW-0677">Repeat</keyword>
<feature type="repeat" description="TPR" evidence="8">
    <location>
        <begin position="34"/>
        <end position="67"/>
    </location>
</feature>
<evidence type="ECO:0000256" key="8">
    <source>
        <dbReference type="PROSITE-ProRule" id="PRU00339"/>
    </source>
</evidence>
<reference evidence="11" key="1">
    <citation type="submission" date="2020-03" db="EMBL/GenBank/DDBJ databases">
        <title>Ferranicluibacter endophyticum gen. nov., sp. nov., a new genus isolated from Rubus ulmifolius Schott. stem.</title>
        <authorList>
            <person name="Roca-Couso R."/>
            <person name="Flores-Felix J.D."/>
            <person name="Igual J.M."/>
            <person name="Rivas R."/>
        </authorList>
    </citation>
    <scope>NUCLEOTIDE SEQUENCE</scope>
    <source>
        <strain evidence="11">CRRU44</strain>
    </source>
</reference>
<protein>
    <recommendedName>
        <fullName evidence="3">protein O-GlcNAc transferase</fullName>
        <ecNumber evidence="3">2.4.1.255</ecNumber>
    </recommendedName>
</protein>
<dbReference type="InterPro" id="IPR019734">
    <property type="entry name" value="TPR_rpt"/>
</dbReference>
<evidence type="ECO:0000256" key="3">
    <source>
        <dbReference type="ARBA" id="ARBA00011970"/>
    </source>
</evidence>
<dbReference type="Gene3D" id="3.40.50.11380">
    <property type="match status" value="1"/>
</dbReference>
<accession>A0AA44CED1</accession>
<dbReference type="Pfam" id="PF13844">
    <property type="entry name" value="Glyco_transf_41"/>
    <property type="match status" value="2"/>
</dbReference>
<dbReference type="RefSeq" id="WP_146236019.1">
    <property type="nucleotide sequence ID" value="NZ_JAANCM010000015.1"/>
</dbReference>
<dbReference type="AlphaFoldDB" id="A0AA44CED1"/>
<evidence type="ECO:0000256" key="6">
    <source>
        <dbReference type="ARBA" id="ARBA00022737"/>
    </source>
</evidence>